<reference evidence="5 6" key="1">
    <citation type="submission" date="2020-01" db="EMBL/GenBank/DDBJ databases">
        <title>Genome analysis.</title>
        <authorList>
            <person name="Wu S."/>
            <person name="Wang G."/>
        </authorList>
    </citation>
    <scope>NUCLEOTIDE SEQUENCE [LARGE SCALE GENOMIC DNA]</scope>
    <source>
        <strain evidence="5 6">SYL130</strain>
    </source>
</reference>
<sequence length="357" mass="40677">MKETSGKSLAGVKEIAKRANVSIATVDRVIHNRTGVSAKTKEKIQQIIDELGYQPNVLAQRLALTTRGTIRLATLLPNISDETEFWRAPLDGIRRAELEIRQYGIHVEHYFFDQNNRQSFARQVARIKKYKPDGLLFTPVFPEESKQLIKDSATANIPCVLINSDLPGFDNSCYIGPDIFHSGYLSAQLVSYCVKGNKPVLIANIAREIDNNYAILDKEHGFRTYFSDHKLANPLISFNTTQTDYTAVKSKLSKLFKKHEDIAAIFVTNSRVSVVARCLEDLGKKKVLLLGHDFTSENVHSLERGLIDFLICEKPEEQGYRGITTLFQNLVFSKEIEKTYLMPIDIITRHNYRYYRN</sequence>
<dbReference type="SUPFAM" id="SSF47413">
    <property type="entry name" value="lambda repressor-like DNA-binding domains"/>
    <property type="match status" value="1"/>
</dbReference>
<dbReference type="Proteomes" id="UP000753802">
    <property type="component" value="Unassembled WGS sequence"/>
</dbReference>
<evidence type="ECO:0000256" key="3">
    <source>
        <dbReference type="ARBA" id="ARBA00023163"/>
    </source>
</evidence>
<proteinExistence type="predicted"/>
<dbReference type="InterPro" id="IPR028082">
    <property type="entry name" value="Peripla_BP_I"/>
</dbReference>
<keyword evidence="6" id="KW-1185">Reference proteome</keyword>
<dbReference type="PANTHER" id="PTHR30146:SF144">
    <property type="entry name" value="LACI-FAMILY TRANSCRIPTION REGULATOR"/>
    <property type="match status" value="1"/>
</dbReference>
<dbReference type="InterPro" id="IPR010982">
    <property type="entry name" value="Lambda_DNA-bd_dom_sf"/>
</dbReference>
<gene>
    <name evidence="5" type="ORF">GWC95_05715</name>
</gene>
<accession>A0ABW9ZSB3</accession>
<evidence type="ECO:0000256" key="2">
    <source>
        <dbReference type="ARBA" id="ARBA00023125"/>
    </source>
</evidence>
<name>A0ABW9ZSB3_9BACT</name>
<keyword evidence="3" id="KW-0804">Transcription</keyword>
<dbReference type="InterPro" id="IPR025997">
    <property type="entry name" value="SBP_2_dom"/>
</dbReference>
<dbReference type="SUPFAM" id="SSF53822">
    <property type="entry name" value="Periplasmic binding protein-like I"/>
    <property type="match status" value="1"/>
</dbReference>
<dbReference type="Gene3D" id="3.40.50.2300">
    <property type="match status" value="2"/>
</dbReference>
<evidence type="ECO:0000313" key="5">
    <source>
        <dbReference type="EMBL" id="NCI49410.1"/>
    </source>
</evidence>
<keyword evidence="2" id="KW-0238">DNA-binding</keyword>
<dbReference type="RefSeq" id="WP_161817736.1">
    <property type="nucleotide sequence ID" value="NZ_JAACJS010000011.1"/>
</dbReference>
<keyword evidence="1" id="KW-0805">Transcription regulation</keyword>
<dbReference type="EMBL" id="JAACJS010000011">
    <property type="protein sequence ID" value="NCI49410.1"/>
    <property type="molecule type" value="Genomic_DNA"/>
</dbReference>
<dbReference type="SMART" id="SM00354">
    <property type="entry name" value="HTH_LACI"/>
    <property type="match status" value="1"/>
</dbReference>
<dbReference type="PANTHER" id="PTHR30146">
    <property type="entry name" value="LACI-RELATED TRANSCRIPTIONAL REPRESSOR"/>
    <property type="match status" value="1"/>
</dbReference>
<feature type="domain" description="HTH lacI-type" evidence="4">
    <location>
        <begin position="10"/>
        <end position="64"/>
    </location>
</feature>
<dbReference type="Pfam" id="PF13407">
    <property type="entry name" value="Peripla_BP_4"/>
    <property type="match status" value="1"/>
</dbReference>
<comment type="caution">
    <text evidence="5">The sequence shown here is derived from an EMBL/GenBank/DDBJ whole genome shotgun (WGS) entry which is preliminary data.</text>
</comment>
<evidence type="ECO:0000313" key="6">
    <source>
        <dbReference type="Proteomes" id="UP000753802"/>
    </source>
</evidence>
<evidence type="ECO:0000256" key="1">
    <source>
        <dbReference type="ARBA" id="ARBA00023015"/>
    </source>
</evidence>
<dbReference type="CDD" id="cd06307">
    <property type="entry name" value="PBP1_sugar_binding"/>
    <property type="match status" value="1"/>
</dbReference>
<organism evidence="5 6">
    <name type="scientific">Sediminibacterium roseum</name>
    <dbReference type="NCBI Taxonomy" id="1978412"/>
    <lineage>
        <taxon>Bacteria</taxon>
        <taxon>Pseudomonadati</taxon>
        <taxon>Bacteroidota</taxon>
        <taxon>Chitinophagia</taxon>
        <taxon>Chitinophagales</taxon>
        <taxon>Chitinophagaceae</taxon>
        <taxon>Sediminibacterium</taxon>
    </lineage>
</organism>
<dbReference type="Gene3D" id="1.10.260.40">
    <property type="entry name" value="lambda repressor-like DNA-binding domains"/>
    <property type="match status" value="1"/>
</dbReference>
<protein>
    <submittedName>
        <fullName evidence="5">LacI family transcriptional regulator</fullName>
    </submittedName>
</protein>
<dbReference type="PROSITE" id="PS50932">
    <property type="entry name" value="HTH_LACI_2"/>
    <property type="match status" value="1"/>
</dbReference>
<dbReference type="CDD" id="cd01392">
    <property type="entry name" value="HTH_LacI"/>
    <property type="match status" value="1"/>
</dbReference>
<dbReference type="PROSITE" id="PS00356">
    <property type="entry name" value="HTH_LACI_1"/>
    <property type="match status" value="1"/>
</dbReference>
<evidence type="ECO:0000259" key="4">
    <source>
        <dbReference type="PROSITE" id="PS50932"/>
    </source>
</evidence>
<dbReference type="Pfam" id="PF00356">
    <property type="entry name" value="LacI"/>
    <property type="match status" value="1"/>
</dbReference>
<dbReference type="InterPro" id="IPR000843">
    <property type="entry name" value="HTH_LacI"/>
</dbReference>